<feature type="region of interest" description="Disordered" evidence="1">
    <location>
        <begin position="32"/>
        <end position="136"/>
    </location>
</feature>
<gene>
    <name evidence="2" type="ORF">CYMTET_5225</name>
</gene>
<dbReference type="EMBL" id="LGRX02000937">
    <property type="protein sequence ID" value="KAK3287263.1"/>
    <property type="molecule type" value="Genomic_DNA"/>
</dbReference>
<keyword evidence="3" id="KW-1185">Reference proteome</keyword>
<dbReference type="Proteomes" id="UP001190700">
    <property type="component" value="Unassembled WGS sequence"/>
</dbReference>
<evidence type="ECO:0000256" key="1">
    <source>
        <dbReference type="SAM" id="MobiDB-lite"/>
    </source>
</evidence>
<sequence length="168" mass="17640">MPTSVGVLGSSDLRSKTAVAVDFGEAWGAANEQPDVREGCTSRTQDARKAAGRVFLPPPSTMTTLPLPEVDATLGESNKMPQDGAVSERRTIPSTPPQASSVQHFCARPSLVKSGRGPQRDAQLSPPNHAGSKRQFPLGAAVGAPSQNEQLRGFQCFVASAAETCEKP</sequence>
<name>A0AAE0GZV2_9CHLO</name>
<proteinExistence type="predicted"/>
<accession>A0AAE0GZV2</accession>
<dbReference type="AlphaFoldDB" id="A0AAE0GZV2"/>
<comment type="caution">
    <text evidence="2">The sequence shown here is derived from an EMBL/GenBank/DDBJ whole genome shotgun (WGS) entry which is preliminary data.</text>
</comment>
<evidence type="ECO:0000313" key="3">
    <source>
        <dbReference type="Proteomes" id="UP001190700"/>
    </source>
</evidence>
<organism evidence="2 3">
    <name type="scientific">Cymbomonas tetramitiformis</name>
    <dbReference type="NCBI Taxonomy" id="36881"/>
    <lineage>
        <taxon>Eukaryota</taxon>
        <taxon>Viridiplantae</taxon>
        <taxon>Chlorophyta</taxon>
        <taxon>Pyramimonadophyceae</taxon>
        <taxon>Pyramimonadales</taxon>
        <taxon>Pyramimonadaceae</taxon>
        <taxon>Cymbomonas</taxon>
    </lineage>
</organism>
<evidence type="ECO:0000313" key="2">
    <source>
        <dbReference type="EMBL" id="KAK3287263.1"/>
    </source>
</evidence>
<reference evidence="2 3" key="1">
    <citation type="journal article" date="2015" name="Genome Biol. Evol.">
        <title>Comparative Genomics of a Bacterivorous Green Alga Reveals Evolutionary Causalities and Consequences of Phago-Mixotrophic Mode of Nutrition.</title>
        <authorList>
            <person name="Burns J.A."/>
            <person name="Paasch A."/>
            <person name="Narechania A."/>
            <person name="Kim E."/>
        </authorList>
    </citation>
    <scope>NUCLEOTIDE SEQUENCE [LARGE SCALE GENOMIC DNA]</scope>
    <source>
        <strain evidence="2 3">PLY_AMNH</strain>
    </source>
</reference>
<feature type="compositionally biased region" description="Basic and acidic residues" evidence="1">
    <location>
        <begin position="34"/>
        <end position="49"/>
    </location>
</feature>
<protein>
    <submittedName>
        <fullName evidence="2">Uncharacterized protein</fullName>
    </submittedName>
</protein>